<evidence type="ECO:0000313" key="7">
    <source>
        <dbReference type="EMBL" id="PHT37410.1"/>
    </source>
</evidence>
<dbReference type="GO" id="GO:0002238">
    <property type="term" value="P:response to molecule of fungal origin"/>
    <property type="evidence" value="ECO:0007669"/>
    <property type="project" value="UniProtKB-ARBA"/>
</dbReference>
<dbReference type="InterPro" id="IPR027443">
    <property type="entry name" value="IPNS-like_sf"/>
</dbReference>
<dbReference type="GO" id="GO:0009805">
    <property type="term" value="P:coumarin biosynthetic process"/>
    <property type="evidence" value="ECO:0007669"/>
    <property type="project" value="UniProtKB-ARBA"/>
</dbReference>
<dbReference type="InterPro" id="IPR044861">
    <property type="entry name" value="IPNS-like_FE2OG_OXY"/>
</dbReference>
<dbReference type="GO" id="GO:0031418">
    <property type="term" value="F:L-ascorbic acid binding"/>
    <property type="evidence" value="ECO:0007669"/>
    <property type="project" value="UniProtKB-KW"/>
</dbReference>
<organism evidence="7 8">
    <name type="scientific">Capsicum baccatum</name>
    <name type="common">Peruvian pepper</name>
    <dbReference type="NCBI Taxonomy" id="33114"/>
    <lineage>
        <taxon>Eukaryota</taxon>
        <taxon>Viridiplantae</taxon>
        <taxon>Streptophyta</taxon>
        <taxon>Embryophyta</taxon>
        <taxon>Tracheophyta</taxon>
        <taxon>Spermatophyta</taxon>
        <taxon>Magnoliopsida</taxon>
        <taxon>eudicotyledons</taxon>
        <taxon>Gunneridae</taxon>
        <taxon>Pentapetalae</taxon>
        <taxon>asterids</taxon>
        <taxon>lamiids</taxon>
        <taxon>Solanales</taxon>
        <taxon>Solanaceae</taxon>
        <taxon>Solanoideae</taxon>
        <taxon>Capsiceae</taxon>
        <taxon>Capsicum</taxon>
    </lineage>
</organism>
<dbReference type="AlphaFoldDB" id="A0A2G2VWQ1"/>
<dbReference type="PANTHER" id="PTHR10209">
    <property type="entry name" value="OXIDOREDUCTASE, 2OG-FE II OXYGENASE FAMILY PROTEIN"/>
    <property type="match status" value="1"/>
</dbReference>
<comment type="similarity">
    <text evidence="1">Belongs to the iron/ascorbate-dependent oxidoreductase family.</text>
</comment>
<feature type="domain" description="Fe2OG dioxygenase" evidence="6">
    <location>
        <begin position="211"/>
        <end position="310"/>
    </location>
</feature>
<evidence type="ECO:0000256" key="1">
    <source>
        <dbReference type="ARBA" id="ARBA00008056"/>
    </source>
</evidence>
<dbReference type="GO" id="GO:0016706">
    <property type="term" value="F:2-oxoglutarate-dependent dioxygenase activity"/>
    <property type="evidence" value="ECO:0007669"/>
    <property type="project" value="UniProtKB-ARBA"/>
</dbReference>
<dbReference type="Proteomes" id="UP000224567">
    <property type="component" value="Unassembled WGS sequence"/>
</dbReference>
<protein>
    <submittedName>
        <fullName evidence="7">1-aminocyclopropane-1-carboxylate oxidase-like protein</fullName>
    </submittedName>
</protein>
<dbReference type="SUPFAM" id="SSF51197">
    <property type="entry name" value="Clavaminate synthase-like"/>
    <property type="match status" value="1"/>
</dbReference>
<dbReference type="Pfam" id="PF03171">
    <property type="entry name" value="2OG-FeII_Oxy"/>
    <property type="match status" value="1"/>
</dbReference>
<keyword evidence="5" id="KW-0408">Iron</keyword>
<dbReference type="GO" id="GO:0046872">
    <property type="term" value="F:metal ion binding"/>
    <property type="evidence" value="ECO:0007669"/>
    <property type="project" value="UniProtKB-KW"/>
</dbReference>
<comment type="caution">
    <text evidence="7">The sequence shown here is derived from an EMBL/GenBank/DDBJ whole genome shotgun (WGS) entry which is preliminary data.</text>
</comment>
<keyword evidence="3" id="KW-0847">Vitamin C</keyword>
<dbReference type="FunFam" id="2.60.120.330:FF:000005">
    <property type="entry name" value="1-aminocyclopropane-1-carboxylate oxidase homolog 1"/>
    <property type="match status" value="1"/>
</dbReference>
<evidence type="ECO:0000256" key="5">
    <source>
        <dbReference type="ARBA" id="ARBA00023004"/>
    </source>
</evidence>
<dbReference type="Pfam" id="PF14226">
    <property type="entry name" value="DIOX_N"/>
    <property type="match status" value="1"/>
</dbReference>
<dbReference type="PANTHER" id="PTHR10209:SF841">
    <property type="entry name" value="1-AMINOCYCLOPROPANE-1-CARBOXYLATE OXIDASE HOMOLOG 1-LIKE"/>
    <property type="match status" value="1"/>
</dbReference>
<keyword evidence="2" id="KW-0479">Metal-binding</keyword>
<dbReference type="STRING" id="33114.A0A2G2VWQ1"/>
<dbReference type="InterPro" id="IPR026992">
    <property type="entry name" value="DIOX_N"/>
</dbReference>
<keyword evidence="4" id="KW-0560">Oxidoreductase</keyword>
<evidence type="ECO:0000313" key="8">
    <source>
        <dbReference type="Proteomes" id="UP000224567"/>
    </source>
</evidence>
<evidence type="ECO:0000259" key="6">
    <source>
        <dbReference type="PROSITE" id="PS51471"/>
    </source>
</evidence>
<evidence type="ECO:0000256" key="4">
    <source>
        <dbReference type="ARBA" id="ARBA00023002"/>
    </source>
</evidence>
<accession>A0A2G2VWQ1</accession>
<dbReference type="OrthoDB" id="288590at2759"/>
<proteinExistence type="inferred from homology"/>
<dbReference type="PROSITE" id="PS51471">
    <property type="entry name" value="FE2OG_OXY"/>
    <property type="match status" value="1"/>
</dbReference>
<keyword evidence="8" id="KW-1185">Reference proteome</keyword>
<dbReference type="Gene3D" id="2.60.120.330">
    <property type="entry name" value="B-lactam Antibiotic, Isopenicillin N Synthase, Chain"/>
    <property type="match status" value="1"/>
</dbReference>
<evidence type="ECO:0000256" key="2">
    <source>
        <dbReference type="ARBA" id="ARBA00022723"/>
    </source>
</evidence>
<sequence length="514" mass="58785">MDTSESKHDRKSELEAFDDTKAGVKGLVDAGISKVPQIFISPPNTSTNNSNPTTGQFIFPVIDLQGINDNQINRKKVVEEVRDASETWGFFQVINHGIPFDVLEEMIRGARSFHEQNTEIKKKWYTREFTKKVVYNSNFDLYSAPATNWRDTFFCIMAPNPPSFEELPQICRDIIVKYSEEVKKLGRCLFELLAEALGLNTSHLKDMDCDKGLSVVCHYYPACPEPELTLGASEHADDGFLTLLLQDHIGGLQVLHDNRWVDVPPTPGALVVNIADLLQLISNDKFKSVEHRVLANRVGPRISVACFFSSFFLPSSRLYGPIKELLSEENPPEYRETTVHEYATYFTAKGLDGTSALQHFRREVPWCMLFADDVVLIDESRRGVNNTLEVWRQTPEAKGFRLSRTKTEYLECKFSDSRQEDKGNGEIDEDVSHRIGAEKVGVASVEDKLREVRLRWFGHVMRRGTDAPVRRCERLVLDGFKRGRGRPKKYYRGVIRRDLEQLRLTEDMTLDRKV</sequence>
<dbReference type="EMBL" id="MLFT02000009">
    <property type="protein sequence ID" value="PHT37410.1"/>
    <property type="molecule type" value="Genomic_DNA"/>
</dbReference>
<name>A0A2G2VWQ1_CAPBA</name>
<evidence type="ECO:0000256" key="3">
    <source>
        <dbReference type="ARBA" id="ARBA00022896"/>
    </source>
</evidence>
<dbReference type="InterPro" id="IPR005123">
    <property type="entry name" value="Oxoglu/Fe-dep_dioxygenase_dom"/>
</dbReference>
<reference evidence="7 8" key="1">
    <citation type="journal article" date="2017" name="Genome Biol.">
        <title>New reference genome sequences of hot pepper reveal the massive evolution of plant disease-resistance genes by retroduplication.</title>
        <authorList>
            <person name="Kim S."/>
            <person name="Park J."/>
            <person name="Yeom S.I."/>
            <person name="Kim Y.M."/>
            <person name="Seo E."/>
            <person name="Kim K.T."/>
            <person name="Kim M.S."/>
            <person name="Lee J.M."/>
            <person name="Cheong K."/>
            <person name="Shin H.S."/>
            <person name="Kim S.B."/>
            <person name="Han K."/>
            <person name="Lee J."/>
            <person name="Park M."/>
            <person name="Lee H.A."/>
            <person name="Lee H.Y."/>
            <person name="Lee Y."/>
            <person name="Oh S."/>
            <person name="Lee J.H."/>
            <person name="Choi E."/>
            <person name="Choi E."/>
            <person name="Lee S.E."/>
            <person name="Jeon J."/>
            <person name="Kim H."/>
            <person name="Choi G."/>
            <person name="Song H."/>
            <person name="Lee J."/>
            <person name="Lee S.C."/>
            <person name="Kwon J.K."/>
            <person name="Lee H.Y."/>
            <person name="Koo N."/>
            <person name="Hong Y."/>
            <person name="Kim R.W."/>
            <person name="Kang W.H."/>
            <person name="Huh J.H."/>
            <person name="Kang B.C."/>
            <person name="Yang T.J."/>
            <person name="Lee Y.H."/>
            <person name="Bennetzen J.L."/>
            <person name="Choi D."/>
        </authorList>
    </citation>
    <scope>NUCLEOTIDE SEQUENCE [LARGE SCALE GENOMIC DNA]</scope>
    <source>
        <strain evidence="8">cv. PBC81</strain>
    </source>
</reference>
<reference evidence="8" key="2">
    <citation type="journal article" date="2017" name="J. Anim. Genet.">
        <title>Multiple reference genome sequences of hot pepper reveal the massive evolution of plant disease resistance genes by retroduplication.</title>
        <authorList>
            <person name="Kim S."/>
            <person name="Park J."/>
            <person name="Yeom S.-I."/>
            <person name="Kim Y.-M."/>
            <person name="Seo E."/>
            <person name="Kim K.-T."/>
            <person name="Kim M.-S."/>
            <person name="Lee J.M."/>
            <person name="Cheong K."/>
            <person name="Shin H.-S."/>
            <person name="Kim S.-B."/>
            <person name="Han K."/>
            <person name="Lee J."/>
            <person name="Park M."/>
            <person name="Lee H.-A."/>
            <person name="Lee H.-Y."/>
            <person name="Lee Y."/>
            <person name="Oh S."/>
            <person name="Lee J.H."/>
            <person name="Choi E."/>
            <person name="Choi E."/>
            <person name="Lee S.E."/>
            <person name="Jeon J."/>
            <person name="Kim H."/>
            <person name="Choi G."/>
            <person name="Song H."/>
            <person name="Lee J."/>
            <person name="Lee S.-C."/>
            <person name="Kwon J.-K."/>
            <person name="Lee H.-Y."/>
            <person name="Koo N."/>
            <person name="Hong Y."/>
            <person name="Kim R.W."/>
            <person name="Kang W.-H."/>
            <person name="Huh J.H."/>
            <person name="Kang B.-C."/>
            <person name="Yang T.-J."/>
            <person name="Lee Y.-H."/>
            <person name="Bennetzen J.L."/>
            <person name="Choi D."/>
        </authorList>
    </citation>
    <scope>NUCLEOTIDE SEQUENCE [LARGE SCALE GENOMIC DNA]</scope>
    <source>
        <strain evidence="8">cv. PBC81</strain>
    </source>
</reference>
<gene>
    <name evidence="7" type="ORF">CQW23_20983</name>
</gene>